<evidence type="ECO:0000256" key="16">
    <source>
        <dbReference type="PIRSR" id="PIRSR622312-50"/>
    </source>
</evidence>
<dbReference type="InterPro" id="IPR018944">
    <property type="entry name" value="DNA_pol_lambd_fingers_domain"/>
</dbReference>
<evidence type="ECO:0000256" key="5">
    <source>
        <dbReference type="ARBA" id="ARBA00022679"/>
    </source>
</evidence>
<evidence type="ECO:0000313" key="20">
    <source>
        <dbReference type="EMBL" id="JAT27870.1"/>
    </source>
</evidence>
<evidence type="ECO:0000256" key="6">
    <source>
        <dbReference type="ARBA" id="ARBA00022695"/>
    </source>
</evidence>
<dbReference type="SUPFAM" id="SSF47802">
    <property type="entry name" value="DNA polymerase beta, N-terminal domain-like"/>
    <property type="match status" value="1"/>
</dbReference>
<dbReference type="GO" id="GO:0006303">
    <property type="term" value="P:double-strand break repair via nonhomologous end joining"/>
    <property type="evidence" value="ECO:0007669"/>
    <property type="project" value="TreeGrafter"/>
</dbReference>
<keyword evidence="14 17" id="KW-0539">Nucleus</keyword>
<dbReference type="FunFam" id="3.30.460.10:FF:000020">
    <property type="entry name" value="DNA polymerase lambda"/>
    <property type="match status" value="1"/>
</dbReference>
<comment type="subcellular location">
    <subcellularLocation>
        <location evidence="2 17">Nucleus</location>
    </subcellularLocation>
</comment>
<evidence type="ECO:0000256" key="17">
    <source>
        <dbReference type="RuleBase" id="RU366014"/>
    </source>
</evidence>
<proteinExistence type="inferred from homology"/>
<dbReference type="PROSITE" id="PS00522">
    <property type="entry name" value="DNA_POLYMERASE_X"/>
    <property type="match status" value="1"/>
</dbReference>
<dbReference type="Gene3D" id="1.10.150.20">
    <property type="entry name" value="5' to 3' exonuclease, C-terminal subdomain"/>
    <property type="match status" value="1"/>
</dbReference>
<feature type="domain" description="BRCT" evidence="19">
    <location>
        <begin position="1"/>
        <end position="88"/>
    </location>
</feature>
<keyword evidence="4" id="KW-0237">DNA synthesis</keyword>
<evidence type="ECO:0000256" key="8">
    <source>
        <dbReference type="ARBA" id="ARBA00022723"/>
    </source>
</evidence>
<keyword evidence="12 17" id="KW-0234">DNA repair</keyword>
<comment type="similarity">
    <text evidence="3 17">Belongs to the DNA polymerase type-X family.</text>
</comment>
<dbReference type="CDD" id="cd00141">
    <property type="entry name" value="NT_POLXc"/>
    <property type="match status" value="1"/>
</dbReference>
<dbReference type="Pfam" id="PF14716">
    <property type="entry name" value="HHH_8"/>
    <property type="match status" value="1"/>
</dbReference>
<evidence type="ECO:0000256" key="3">
    <source>
        <dbReference type="ARBA" id="ARBA00008323"/>
    </source>
</evidence>
<dbReference type="Pfam" id="PF10391">
    <property type="entry name" value="DNA_pol_lambd_f"/>
    <property type="match status" value="1"/>
</dbReference>
<evidence type="ECO:0000256" key="10">
    <source>
        <dbReference type="ARBA" id="ARBA00022932"/>
    </source>
</evidence>
<dbReference type="GO" id="GO:0006260">
    <property type="term" value="P:DNA replication"/>
    <property type="evidence" value="ECO:0007669"/>
    <property type="project" value="UniProtKB-KW"/>
</dbReference>
<keyword evidence="9 17" id="KW-0227">DNA damage</keyword>
<feature type="region of interest" description="Disordered" evidence="18">
    <location>
        <begin position="94"/>
        <end position="113"/>
    </location>
</feature>
<keyword evidence="7" id="KW-0235">DNA replication</keyword>
<evidence type="ECO:0000256" key="4">
    <source>
        <dbReference type="ARBA" id="ARBA00022634"/>
    </source>
</evidence>
<keyword evidence="8" id="KW-0479">Metal-binding</keyword>
<dbReference type="FunFam" id="1.10.150.110:FF:000005">
    <property type="entry name" value="DNA polymerase POL4"/>
    <property type="match status" value="1"/>
</dbReference>
<dbReference type="InterPro" id="IPR028207">
    <property type="entry name" value="DNA_pol_B_palm_palm"/>
</dbReference>
<dbReference type="Pfam" id="PF14792">
    <property type="entry name" value="DNA_pol_B_palm"/>
    <property type="match status" value="1"/>
</dbReference>
<dbReference type="SMART" id="SM00483">
    <property type="entry name" value="POLXc"/>
    <property type="match status" value="1"/>
</dbReference>
<evidence type="ECO:0000256" key="13">
    <source>
        <dbReference type="ARBA" id="ARBA00023239"/>
    </source>
</evidence>
<dbReference type="InterPro" id="IPR001357">
    <property type="entry name" value="BRCT_dom"/>
</dbReference>
<dbReference type="PANTHER" id="PTHR11276:SF28">
    <property type="entry name" value="DNA POLYMERASE LAMBDA"/>
    <property type="match status" value="1"/>
</dbReference>
<evidence type="ECO:0000256" key="12">
    <source>
        <dbReference type="ARBA" id="ARBA00023204"/>
    </source>
</evidence>
<accession>A0A1B6LW89</accession>
<dbReference type="InterPro" id="IPR036420">
    <property type="entry name" value="BRCT_dom_sf"/>
</dbReference>
<evidence type="ECO:0000256" key="9">
    <source>
        <dbReference type="ARBA" id="ARBA00022763"/>
    </source>
</evidence>
<evidence type="ECO:0000256" key="2">
    <source>
        <dbReference type="ARBA" id="ARBA00004123"/>
    </source>
</evidence>
<evidence type="ECO:0000256" key="7">
    <source>
        <dbReference type="ARBA" id="ARBA00022705"/>
    </source>
</evidence>
<dbReference type="InterPro" id="IPR019843">
    <property type="entry name" value="DNA_pol-X_BS"/>
</dbReference>
<dbReference type="InterPro" id="IPR029398">
    <property type="entry name" value="PolB_thumb"/>
</dbReference>
<dbReference type="PANTHER" id="PTHR11276">
    <property type="entry name" value="DNA POLYMERASE TYPE-X FAMILY MEMBER"/>
    <property type="match status" value="1"/>
</dbReference>
<dbReference type="SUPFAM" id="SSF81585">
    <property type="entry name" value="PsbU/PolX domain-like"/>
    <property type="match status" value="1"/>
</dbReference>
<dbReference type="PRINTS" id="PR00870">
    <property type="entry name" value="DNAPOLXBETA"/>
</dbReference>
<dbReference type="EC" id="2.7.7.7" evidence="17"/>
<keyword evidence="6 17" id="KW-0548">Nucleotidyltransferase</keyword>
<dbReference type="Gene3D" id="1.10.150.110">
    <property type="entry name" value="DNA polymerase beta, N-terminal domain-like"/>
    <property type="match status" value="1"/>
</dbReference>
<dbReference type="GO" id="GO:0016829">
    <property type="term" value="F:lyase activity"/>
    <property type="evidence" value="ECO:0007669"/>
    <property type="project" value="UniProtKB-KW"/>
</dbReference>
<protein>
    <recommendedName>
        <fullName evidence="17">DNA polymerase</fullName>
        <ecNumber evidence="17">2.7.7.7</ecNumber>
    </recommendedName>
</protein>
<dbReference type="EMBL" id="GEBQ01012107">
    <property type="protein sequence ID" value="JAT27870.1"/>
    <property type="molecule type" value="Transcribed_RNA"/>
</dbReference>
<dbReference type="Gene3D" id="3.30.210.10">
    <property type="entry name" value="DNA polymerase, thumb domain"/>
    <property type="match status" value="1"/>
</dbReference>
<dbReference type="Gene3D" id="3.30.460.10">
    <property type="entry name" value="Beta Polymerase, domain 2"/>
    <property type="match status" value="1"/>
</dbReference>
<dbReference type="Pfam" id="PF14791">
    <property type="entry name" value="DNA_pol_B_thumb"/>
    <property type="match status" value="1"/>
</dbReference>
<evidence type="ECO:0000256" key="1">
    <source>
        <dbReference type="ARBA" id="ARBA00001936"/>
    </source>
</evidence>
<dbReference type="InterPro" id="IPR037160">
    <property type="entry name" value="DNA_Pol_thumb_sf"/>
</dbReference>
<dbReference type="InterPro" id="IPR027421">
    <property type="entry name" value="DNA_pol_lamdba_lyase_dom_sf"/>
</dbReference>
<comment type="cofactor">
    <cofactor evidence="1">
        <name>Mn(2+)</name>
        <dbReference type="ChEBI" id="CHEBI:29035"/>
    </cofactor>
</comment>
<evidence type="ECO:0000256" key="15">
    <source>
        <dbReference type="ARBA" id="ARBA00049244"/>
    </source>
</evidence>
<dbReference type="InterPro" id="IPR010996">
    <property type="entry name" value="HHH_MUS81"/>
</dbReference>
<dbReference type="SUPFAM" id="SSF52113">
    <property type="entry name" value="BRCT domain"/>
    <property type="match status" value="1"/>
</dbReference>
<dbReference type="InterPro" id="IPR043519">
    <property type="entry name" value="NT_sf"/>
</dbReference>
<reference evidence="20" key="1">
    <citation type="submission" date="2015-11" db="EMBL/GenBank/DDBJ databases">
        <title>De novo transcriptome assembly of four potential Pierce s Disease insect vectors from Arizona vineyards.</title>
        <authorList>
            <person name="Tassone E.E."/>
        </authorList>
    </citation>
    <scope>NUCLEOTIDE SEQUENCE</scope>
</reference>
<keyword evidence="13" id="KW-0456">Lyase</keyword>
<dbReference type="InterPro" id="IPR022312">
    <property type="entry name" value="DNA_pol_X"/>
</dbReference>
<sequence>MFKSMKFYFHTAKLSRTRQNLFATQVTKHGGQVVSSSELATHIIVEETSDHSSLPVSLWAGDPSVVGTLWLSQCLKSHTVLDQQLYIVNKPVQKRSSVSPDPPFTSKKQAGNTSSDIDIQKYACSQSSSASSDSCNAAVLSQLKRLAETYRARGDQWRAHGYEKAISAIRRHGKEIISYEEVASLEGVGAKMASKVMEVISTGKIRKVQELCETEQSRVLDLFSNVWGAGPSTANAWYIKGHRTLNDLIEKETLTKQQQIGVKYYKEFSERMSRSEVEEIGRKVTEVALQVDASLATVLCGSYRRGKVTCGDVDVVVIKPDRLNSKTVLTSILAKLKESGFITDDLVSLEKNGNQRKYLGVCKLPGDNRIHRRLDIFVVPESETACAIMHYTGSALFNRSIRQLAAKRDMHLSEHNLAAGVIRQGSEIQNRGHILLTPTEASIFKHLNLEYRPPEERDH</sequence>
<name>A0A1B6LW89_9HEMI</name>
<dbReference type="InterPro" id="IPR002008">
    <property type="entry name" value="DNA_pol_X_beta-like"/>
</dbReference>
<dbReference type="GO" id="GO:0003887">
    <property type="term" value="F:DNA-directed DNA polymerase activity"/>
    <property type="evidence" value="ECO:0007669"/>
    <property type="project" value="UniProtKB-UniRule"/>
</dbReference>
<dbReference type="GO" id="GO:0046872">
    <property type="term" value="F:metal ion binding"/>
    <property type="evidence" value="ECO:0007669"/>
    <property type="project" value="UniProtKB-UniRule"/>
</dbReference>
<keyword evidence="10 17" id="KW-0239">DNA-directed DNA polymerase</keyword>
<dbReference type="AlphaFoldDB" id="A0A1B6LW89"/>
<comment type="function">
    <text evidence="17">DNA polymerase that functions in several pathways of DNA repair. Involved in base excision repair (BER) responsible for repair of lesions that give rise to abasic (AP) sites in DNA. Also contributes to DNA double-strand break repair by non-homologous end joining and homologous recombination. Has both template-dependent and template-independent (terminal transferase) DNA polymerase activities. Has also a 5'-deoxyribose-5-phosphate lyase (dRP lyase) activity.</text>
</comment>
<dbReference type="FunFam" id="1.10.150.20:FF:000010">
    <property type="entry name" value="DNA polymerase lambda"/>
    <property type="match status" value="1"/>
</dbReference>
<dbReference type="PRINTS" id="PR00869">
    <property type="entry name" value="DNAPOLX"/>
</dbReference>
<keyword evidence="11" id="KW-0238">DNA-binding</keyword>
<keyword evidence="5 17" id="KW-0808">Transferase</keyword>
<dbReference type="InterPro" id="IPR002054">
    <property type="entry name" value="DNA-dir_DNA_pol_X"/>
</dbReference>
<dbReference type="PROSITE" id="PS50172">
    <property type="entry name" value="BRCT"/>
    <property type="match status" value="1"/>
</dbReference>
<evidence type="ECO:0000256" key="11">
    <source>
        <dbReference type="ARBA" id="ARBA00023125"/>
    </source>
</evidence>
<evidence type="ECO:0000256" key="14">
    <source>
        <dbReference type="ARBA" id="ARBA00023242"/>
    </source>
</evidence>
<evidence type="ECO:0000256" key="18">
    <source>
        <dbReference type="SAM" id="MobiDB-lite"/>
    </source>
</evidence>
<dbReference type="GO" id="GO:0005634">
    <property type="term" value="C:nucleus"/>
    <property type="evidence" value="ECO:0007669"/>
    <property type="project" value="UniProtKB-SubCell"/>
</dbReference>
<dbReference type="SUPFAM" id="SSF81301">
    <property type="entry name" value="Nucleotidyltransferase"/>
    <property type="match status" value="1"/>
</dbReference>
<gene>
    <name evidence="20" type="ORF">g.50861</name>
</gene>
<comment type="catalytic activity">
    <reaction evidence="15 17">
        <text>DNA(n) + a 2'-deoxyribonucleoside 5'-triphosphate = DNA(n+1) + diphosphate</text>
        <dbReference type="Rhea" id="RHEA:22508"/>
        <dbReference type="Rhea" id="RHEA-COMP:17339"/>
        <dbReference type="Rhea" id="RHEA-COMP:17340"/>
        <dbReference type="ChEBI" id="CHEBI:33019"/>
        <dbReference type="ChEBI" id="CHEBI:61560"/>
        <dbReference type="ChEBI" id="CHEBI:173112"/>
        <dbReference type="EC" id="2.7.7.7"/>
    </reaction>
</comment>
<organism evidence="20">
    <name type="scientific">Graphocephala atropunctata</name>
    <dbReference type="NCBI Taxonomy" id="36148"/>
    <lineage>
        <taxon>Eukaryota</taxon>
        <taxon>Metazoa</taxon>
        <taxon>Ecdysozoa</taxon>
        <taxon>Arthropoda</taxon>
        <taxon>Hexapoda</taxon>
        <taxon>Insecta</taxon>
        <taxon>Pterygota</taxon>
        <taxon>Neoptera</taxon>
        <taxon>Paraneoptera</taxon>
        <taxon>Hemiptera</taxon>
        <taxon>Auchenorrhyncha</taxon>
        <taxon>Membracoidea</taxon>
        <taxon>Cicadellidae</taxon>
        <taxon>Cicadellinae</taxon>
        <taxon>Cicadellini</taxon>
        <taxon>Graphocephala</taxon>
    </lineage>
</organism>
<feature type="active site" description="Nucleophile; Schiff-base intermediate with DNA; for 5'-dRP lyase activity" evidence="16">
    <location>
        <position position="195"/>
    </location>
</feature>
<dbReference type="Gene3D" id="3.40.50.10190">
    <property type="entry name" value="BRCT domain"/>
    <property type="match status" value="1"/>
</dbReference>
<evidence type="ECO:0000259" key="19">
    <source>
        <dbReference type="PROSITE" id="PS50172"/>
    </source>
</evidence>
<dbReference type="GO" id="GO:0003677">
    <property type="term" value="F:DNA binding"/>
    <property type="evidence" value="ECO:0007669"/>
    <property type="project" value="UniProtKB-UniRule"/>
</dbReference>